<dbReference type="GO" id="GO:0008237">
    <property type="term" value="F:metallopeptidase activity"/>
    <property type="evidence" value="ECO:0007669"/>
    <property type="project" value="InterPro"/>
</dbReference>
<dbReference type="EMBL" id="UOFL01000114">
    <property type="protein sequence ID" value="VAW76815.1"/>
    <property type="molecule type" value="Genomic_DNA"/>
</dbReference>
<gene>
    <name evidence="1" type="ORF">MNBD_GAMMA12-2574</name>
</gene>
<proteinExistence type="predicted"/>
<name>A0A3B0Y7Q9_9ZZZZ</name>
<sequence length="853" mass="94400">MATLQVFPHCDIHLALNHPATKSINFVVVRVSGSNSPFLLKPATASCTPHFFAPHEAVGNRINKSFVDINVNTGTITAIAVGTNLVILQTPTTYIVVRIQVHQDILAWWFGNESISTAVDNKYAHSQPSIYAMFSDDVGIGTDRVGDITGHGYVSLMSSDPTIFTINNAASKGRLMGLKVGKATLSGSFLGLPDSVNVEVIDYKKSQNIMQGVKVADISKADELHNILFLAEGFIDTEEAKFDKIVAQASNDLFSKPRHEPFATLTSSFNVFKAFTPSKNSSLTCGFQVTDNAVPALGQGRPIPYGKTISKGKYKLSQLIDRVGLPMREESRSMSDLIKLWKTQSLNNFKESKVDEKLVEAWKNCHSLGFLEARDTFFGLSLGSRYADNKSTKRPPLTIPQNDNGSDDLKKFVKRAYEFFSNKRASHGVGMDPRRHAPALLKRGNDSRATSFMTFVGGLQMKASPNQALGNLWVPDGTFKPSRGLIAVIVNEPMDGNTSFNKNTITAIAVNNDRNLDVSYVANNNPDIKKQRRIVPTNIEVDFTSVINTIAHEFGHAFRLRDEYELKVETRKFAENFLDPNDGSANKFDKHDNIVSLEAIFHDANYLTNGSRKIDPNKIKWKAMPRIKLSAILSTALQVNNSKLEVMINSREAGAWEQMRVAEEKVHLRRISIKSNGRQLPFSTADADHLVDLTIESVDQSTGKIVLSSASPLVPPPAFPRGSSLFIPFRTESGAVKSVIHEKVLAELTRSNDPLNLETDTSELNKDPDLPRGIPGFTLPCKQASLVGLFEGGATWTGLVYRPSGTCKMRTSQRGEEHGEYCFVCKWLITQRVDPGKHHIVDKKFYPRSKKDK</sequence>
<organism evidence="1">
    <name type="scientific">hydrothermal vent metagenome</name>
    <dbReference type="NCBI Taxonomy" id="652676"/>
    <lineage>
        <taxon>unclassified sequences</taxon>
        <taxon>metagenomes</taxon>
        <taxon>ecological metagenomes</taxon>
    </lineage>
</organism>
<dbReference type="AlphaFoldDB" id="A0A3B0Y7Q9"/>
<accession>A0A3B0Y7Q9</accession>
<dbReference type="Gene3D" id="3.40.390.10">
    <property type="entry name" value="Collagenase (Catalytic Domain)"/>
    <property type="match status" value="3"/>
</dbReference>
<reference evidence="1" key="1">
    <citation type="submission" date="2018-06" db="EMBL/GenBank/DDBJ databases">
        <authorList>
            <person name="Zhirakovskaya E."/>
        </authorList>
    </citation>
    <scope>NUCLEOTIDE SEQUENCE</scope>
</reference>
<protein>
    <submittedName>
        <fullName evidence="1">Uncharacterized protein</fullName>
    </submittedName>
</protein>
<dbReference type="InterPro" id="IPR024079">
    <property type="entry name" value="MetalloPept_cat_dom_sf"/>
</dbReference>
<evidence type="ECO:0000313" key="1">
    <source>
        <dbReference type="EMBL" id="VAW76815.1"/>
    </source>
</evidence>